<dbReference type="InterPro" id="IPR000253">
    <property type="entry name" value="FHA_dom"/>
</dbReference>
<dbReference type="GO" id="GO:0035861">
    <property type="term" value="C:site of double-strand break"/>
    <property type="evidence" value="ECO:0007669"/>
    <property type="project" value="TreeGrafter"/>
</dbReference>
<gene>
    <name evidence="4" type="ORF">GSLYS_00019166001</name>
</gene>
<feature type="compositionally biased region" description="Low complexity" evidence="1">
    <location>
        <begin position="218"/>
        <end position="230"/>
    </location>
</feature>
<organism evidence="4 5">
    <name type="scientific">Lymnaea stagnalis</name>
    <name type="common">Great pond snail</name>
    <name type="synonym">Helix stagnalis</name>
    <dbReference type="NCBI Taxonomy" id="6523"/>
    <lineage>
        <taxon>Eukaryota</taxon>
        <taxon>Metazoa</taxon>
        <taxon>Spiralia</taxon>
        <taxon>Lophotrochozoa</taxon>
        <taxon>Mollusca</taxon>
        <taxon>Gastropoda</taxon>
        <taxon>Heterobranchia</taxon>
        <taxon>Euthyneura</taxon>
        <taxon>Panpulmonata</taxon>
        <taxon>Hygrophila</taxon>
        <taxon>Lymnaeoidea</taxon>
        <taxon>Lymnaeidae</taxon>
        <taxon>Lymnaea</taxon>
    </lineage>
</organism>
<protein>
    <recommendedName>
        <fullName evidence="6">Aprataxin and PNK-like factor</fullName>
    </recommendedName>
</protein>
<keyword evidence="5" id="KW-1185">Reference proteome</keyword>
<evidence type="ECO:0000259" key="3">
    <source>
        <dbReference type="Pfam" id="PF10283"/>
    </source>
</evidence>
<dbReference type="PANTHER" id="PTHR21315:SF2">
    <property type="entry name" value="APRATAXIN AND PNK-LIKE FACTOR"/>
    <property type="match status" value="1"/>
</dbReference>
<feature type="region of interest" description="Disordered" evidence="1">
    <location>
        <begin position="115"/>
        <end position="143"/>
    </location>
</feature>
<dbReference type="Proteomes" id="UP001497497">
    <property type="component" value="Unassembled WGS sequence"/>
</dbReference>
<feature type="compositionally biased region" description="Basic and acidic residues" evidence="1">
    <location>
        <begin position="115"/>
        <end position="128"/>
    </location>
</feature>
<dbReference type="GO" id="GO:0006302">
    <property type="term" value="P:double-strand break repair"/>
    <property type="evidence" value="ECO:0007669"/>
    <property type="project" value="InterPro"/>
</dbReference>
<evidence type="ECO:0000259" key="2">
    <source>
        <dbReference type="Pfam" id="PF00498"/>
    </source>
</evidence>
<feature type="compositionally biased region" description="Acidic residues" evidence="1">
    <location>
        <begin position="272"/>
        <end position="285"/>
    </location>
</feature>
<feature type="compositionally biased region" description="Acidic residues" evidence="1">
    <location>
        <begin position="306"/>
        <end position="317"/>
    </location>
</feature>
<evidence type="ECO:0008006" key="6">
    <source>
        <dbReference type="Google" id="ProtNLM"/>
    </source>
</evidence>
<dbReference type="FunFam" id="2.60.200.20:FF:000061">
    <property type="entry name" value="Zgc:165656 protein"/>
    <property type="match status" value="1"/>
</dbReference>
<reference evidence="4 5" key="1">
    <citation type="submission" date="2024-04" db="EMBL/GenBank/DDBJ databases">
        <authorList>
            <consortium name="Genoscope - CEA"/>
            <person name="William W."/>
        </authorList>
    </citation>
    <scope>NUCLEOTIDE SEQUENCE [LARGE SCALE GENOMIC DNA]</scope>
</reference>
<feature type="region of interest" description="Disordered" evidence="1">
    <location>
        <begin position="218"/>
        <end position="659"/>
    </location>
</feature>
<feature type="compositionally biased region" description="Basic and acidic residues" evidence="1">
    <location>
        <begin position="631"/>
        <end position="641"/>
    </location>
</feature>
<dbReference type="Pfam" id="PF00498">
    <property type="entry name" value="FHA"/>
    <property type="match status" value="1"/>
</dbReference>
<feature type="compositionally biased region" description="Basic residues" evidence="1">
    <location>
        <begin position="321"/>
        <end position="342"/>
    </location>
</feature>
<evidence type="ECO:0000313" key="5">
    <source>
        <dbReference type="Proteomes" id="UP001497497"/>
    </source>
</evidence>
<dbReference type="InterPro" id="IPR008984">
    <property type="entry name" value="SMAD_FHA_dom_sf"/>
</dbReference>
<dbReference type="InterPro" id="IPR039253">
    <property type="entry name" value="APLF"/>
</dbReference>
<dbReference type="EMBL" id="CAXITT010000735">
    <property type="protein sequence ID" value="CAL1545789.1"/>
    <property type="molecule type" value="Genomic_DNA"/>
</dbReference>
<feature type="compositionally biased region" description="Acidic residues" evidence="1">
    <location>
        <begin position="552"/>
        <end position="561"/>
    </location>
</feature>
<feature type="compositionally biased region" description="Acidic residues" evidence="1">
    <location>
        <begin position="248"/>
        <end position="263"/>
    </location>
</feature>
<feature type="compositionally biased region" description="Acidic residues" evidence="1">
    <location>
        <begin position="484"/>
        <end position="495"/>
    </location>
</feature>
<feature type="compositionally biased region" description="Acidic residues" evidence="1">
    <location>
        <begin position="598"/>
        <end position="612"/>
    </location>
</feature>
<comment type="caution">
    <text evidence="4">The sequence shown here is derived from an EMBL/GenBank/DDBJ whole genome shotgun (WGS) entry which is preliminary data.</text>
</comment>
<dbReference type="Pfam" id="PF10283">
    <property type="entry name" value="zf-CCHH"/>
    <property type="match status" value="1"/>
</dbReference>
<feature type="compositionally biased region" description="Basic and acidic residues" evidence="1">
    <location>
        <begin position="370"/>
        <end position="379"/>
    </location>
</feature>
<accession>A0AAV2IFH7</accession>
<dbReference type="AlphaFoldDB" id="A0AAV2IFH7"/>
<evidence type="ECO:0000256" key="1">
    <source>
        <dbReference type="SAM" id="MobiDB-lite"/>
    </source>
</evidence>
<dbReference type="GO" id="GO:0008408">
    <property type="term" value="F:3'-5' exonuclease activity"/>
    <property type="evidence" value="ECO:0007669"/>
    <property type="project" value="InterPro"/>
</dbReference>
<feature type="compositionally biased region" description="Basic and acidic residues" evidence="1">
    <location>
        <begin position="562"/>
        <end position="581"/>
    </location>
</feature>
<proteinExistence type="predicted"/>
<dbReference type="GO" id="GO:0003906">
    <property type="term" value="F:DNA-(apurinic or apyrimidinic site) endonuclease activity"/>
    <property type="evidence" value="ECO:0007669"/>
    <property type="project" value="InterPro"/>
</dbReference>
<dbReference type="GO" id="GO:0005634">
    <property type="term" value="C:nucleus"/>
    <property type="evidence" value="ECO:0007669"/>
    <property type="project" value="TreeGrafter"/>
</dbReference>
<dbReference type="PANTHER" id="PTHR21315">
    <property type="entry name" value="APRATAXIN AND PNK-LIKE FACTOR-RELATED"/>
    <property type="match status" value="1"/>
</dbReference>
<feature type="domain" description="PBZ-type" evidence="3">
    <location>
        <begin position="525"/>
        <end position="550"/>
    </location>
</feature>
<feature type="compositionally biased region" description="Acidic residues" evidence="1">
    <location>
        <begin position="402"/>
        <end position="437"/>
    </location>
</feature>
<sequence>MAGITLHEVEGDLLIHVPNEATVIGRGQFLQVTDKRVSRSHALLEVSDGKLFITPTHTNPCFLRTTTSKEQKTLTRDVKQLLEDGDEFGLLPDQLFYRVSYPQVKNEEKDLIKKVEETNEKDESKSEKVSNGSPLVTKAEEKPPRKGSNYFIFMSYNITLAEYVQDAVSFFFFYSESSVNNSGFLFTYGVKDKDDSNVDMAMPVDKTRVLPDWMIKAAGSPTKTTTAPKKPAAKKQPGESIHSKQDTESDEGGNEGDEEEELGEKEKTAKDSDDDYQEEPSDDDYVPEKTSKAKGGRGKRKISKDSEEELSDDDDDDYSPRKGKSKAGKKTPKGKGRAKGKKAAVSTPRKTPARRRSKKRASDDEEEEEVRSTRRRHDDEEAPAGRPQRAARQKRGSYVDDPMIEEALEDFASDGDDDANEDKDSDFEVEGEEESGSDWEKSTGNSQKQKGGRSSRNRGPPKGPSKKAVGKRKGSRRASHAKEDSDEEDIEDDEPYVPRPSKRRGGAVSRDSEDSDEGAKKKRKREPCQYGKKCYRKNPVHFRTYCHPGDSSFDDEEGEEKEDAKESSKKDSSKTSKEKPSRPQRSTAGTRLVTHGGDEDDLPDTYDNDSLVDDGTQPTDDESEPDDSDYDVGKDGPDAKKGSKNSKVTKPVGKAVESD</sequence>
<feature type="domain" description="FHA" evidence="2">
    <location>
        <begin position="23"/>
        <end position="88"/>
    </location>
</feature>
<evidence type="ECO:0000313" key="4">
    <source>
        <dbReference type="EMBL" id="CAL1545789.1"/>
    </source>
</evidence>
<feature type="compositionally biased region" description="Basic residues" evidence="1">
    <location>
        <begin position="464"/>
        <end position="479"/>
    </location>
</feature>
<feature type="compositionally biased region" description="Basic residues" evidence="1">
    <location>
        <begin position="292"/>
        <end position="302"/>
    </location>
</feature>
<dbReference type="Gene3D" id="2.60.200.20">
    <property type="match status" value="1"/>
</dbReference>
<name>A0AAV2IFH7_LYMST</name>
<feature type="compositionally biased region" description="Acidic residues" evidence="1">
    <location>
        <begin position="619"/>
        <end position="630"/>
    </location>
</feature>
<dbReference type="InterPro" id="IPR019406">
    <property type="entry name" value="APLF_PBZ"/>
</dbReference>
<dbReference type="SUPFAM" id="SSF49879">
    <property type="entry name" value="SMAD/FHA domain"/>
    <property type="match status" value="1"/>
</dbReference>